<evidence type="ECO:0000256" key="5">
    <source>
        <dbReference type="ARBA" id="ARBA00022884"/>
    </source>
</evidence>
<feature type="compositionally biased region" description="Low complexity" evidence="6">
    <location>
        <begin position="776"/>
        <end position="786"/>
    </location>
</feature>
<dbReference type="EMBL" id="JAEHOC010000059">
    <property type="protein sequence ID" value="KAG2425074.1"/>
    <property type="molecule type" value="Genomic_DNA"/>
</dbReference>
<dbReference type="Gene3D" id="3.40.50.150">
    <property type="entry name" value="Vaccinia Virus protein VP39"/>
    <property type="match status" value="1"/>
</dbReference>
<dbReference type="InterPro" id="IPR013216">
    <property type="entry name" value="Methyltransf_11"/>
</dbReference>
<keyword evidence="2" id="KW-0489">Methyltransferase</keyword>
<dbReference type="InterPro" id="IPR027450">
    <property type="entry name" value="AlkB-like"/>
</dbReference>
<dbReference type="Gene3D" id="2.60.120.590">
    <property type="entry name" value="Alpha-ketoglutarate-dependent dioxygenase AlkB-like"/>
    <property type="match status" value="1"/>
</dbReference>
<feature type="domain" description="Fe2OG dioxygenase" evidence="7">
    <location>
        <begin position="301"/>
        <end position="401"/>
    </location>
</feature>
<dbReference type="GO" id="GO:0030488">
    <property type="term" value="P:tRNA methylation"/>
    <property type="evidence" value="ECO:0007669"/>
    <property type="project" value="TreeGrafter"/>
</dbReference>
<dbReference type="GO" id="GO:0005737">
    <property type="term" value="C:cytoplasm"/>
    <property type="evidence" value="ECO:0007669"/>
    <property type="project" value="TreeGrafter"/>
</dbReference>
<feature type="compositionally biased region" description="Low complexity" evidence="6">
    <location>
        <begin position="486"/>
        <end position="500"/>
    </location>
</feature>
<dbReference type="InterPro" id="IPR029063">
    <property type="entry name" value="SAM-dependent_MTases_sf"/>
</dbReference>
<dbReference type="SUPFAM" id="SSF51197">
    <property type="entry name" value="Clavaminate synthase-like"/>
    <property type="match status" value="1"/>
</dbReference>
<feature type="compositionally biased region" description="Gly residues" evidence="6">
    <location>
        <begin position="521"/>
        <end position="534"/>
    </location>
</feature>
<proteinExistence type="inferred from homology"/>
<feature type="region of interest" description="Disordered" evidence="6">
    <location>
        <begin position="758"/>
        <end position="786"/>
    </location>
</feature>
<feature type="compositionally biased region" description="Low complexity" evidence="6">
    <location>
        <begin position="97"/>
        <end position="111"/>
    </location>
</feature>
<keyword evidence="5" id="KW-0694">RNA-binding</keyword>
<comment type="caution">
    <text evidence="8">The sequence shown here is derived from an EMBL/GenBank/DDBJ whole genome shotgun (WGS) entry which is preliminary data.</text>
</comment>
<feature type="region of interest" description="Disordered" evidence="6">
    <location>
        <begin position="42"/>
        <end position="75"/>
    </location>
</feature>
<dbReference type="PANTHER" id="PTHR13069:SF21">
    <property type="entry name" value="ALKYLATED DNA REPAIR PROTEIN ALKB HOMOLOG 8"/>
    <property type="match status" value="1"/>
</dbReference>
<name>A0A835SMQ2_CHLIN</name>
<protein>
    <recommendedName>
        <fullName evidence="7">Fe2OG dioxygenase domain-containing protein</fullName>
    </recommendedName>
</protein>
<evidence type="ECO:0000256" key="2">
    <source>
        <dbReference type="ARBA" id="ARBA00022603"/>
    </source>
</evidence>
<dbReference type="OrthoDB" id="271595at2759"/>
<feature type="region of interest" description="Disordered" evidence="6">
    <location>
        <begin position="880"/>
        <end position="905"/>
    </location>
</feature>
<dbReference type="AlphaFoldDB" id="A0A835SMQ2"/>
<evidence type="ECO:0000256" key="3">
    <source>
        <dbReference type="ARBA" id="ARBA00022679"/>
    </source>
</evidence>
<dbReference type="PROSITE" id="PS51471">
    <property type="entry name" value="FE2OG_OXY"/>
    <property type="match status" value="1"/>
</dbReference>
<accession>A0A835SMQ2</accession>
<dbReference type="Proteomes" id="UP000650467">
    <property type="component" value="Unassembled WGS sequence"/>
</dbReference>
<evidence type="ECO:0000256" key="4">
    <source>
        <dbReference type="ARBA" id="ARBA00022833"/>
    </source>
</evidence>
<feature type="region of interest" description="Disordered" evidence="6">
    <location>
        <begin position="97"/>
        <end position="120"/>
    </location>
</feature>
<organism evidence="8 9">
    <name type="scientific">Chlamydomonas incerta</name>
    <dbReference type="NCBI Taxonomy" id="51695"/>
    <lineage>
        <taxon>Eukaryota</taxon>
        <taxon>Viridiplantae</taxon>
        <taxon>Chlorophyta</taxon>
        <taxon>core chlorophytes</taxon>
        <taxon>Chlorophyceae</taxon>
        <taxon>CS clade</taxon>
        <taxon>Chlamydomonadales</taxon>
        <taxon>Chlamydomonadaceae</taxon>
        <taxon>Chlamydomonas</taxon>
    </lineage>
</organism>
<dbReference type="GO" id="GO:0000049">
    <property type="term" value="F:tRNA binding"/>
    <property type="evidence" value="ECO:0007669"/>
    <property type="project" value="TreeGrafter"/>
</dbReference>
<comment type="similarity">
    <text evidence="1">Belongs to the alkB family.</text>
</comment>
<feature type="region of interest" description="Disordered" evidence="6">
    <location>
        <begin position="427"/>
        <end position="546"/>
    </location>
</feature>
<gene>
    <name evidence="8" type="ORF">HXX76_013983</name>
</gene>
<dbReference type="InterPro" id="IPR037151">
    <property type="entry name" value="AlkB-like_sf"/>
</dbReference>
<dbReference type="InterPro" id="IPR005123">
    <property type="entry name" value="Oxoglu/Fe-dep_dioxygenase_dom"/>
</dbReference>
<dbReference type="GO" id="GO:0002098">
    <property type="term" value="P:tRNA wobble uridine modification"/>
    <property type="evidence" value="ECO:0007669"/>
    <property type="project" value="TreeGrafter"/>
</dbReference>
<reference evidence="8" key="1">
    <citation type="journal article" date="2020" name="bioRxiv">
        <title>Comparative genomics of Chlamydomonas.</title>
        <authorList>
            <person name="Craig R.J."/>
            <person name="Hasan A.R."/>
            <person name="Ness R.W."/>
            <person name="Keightley P.D."/>
        </authorList>
    </citation>
    <scope>NUCLEOTIDE SEQUENCE</scope>
    <source>
        <strain evidence="8">SAG 7.73</strain>
    </source>
</reference>
<dbReference type="SUPFAM" id="SSF53335">
    <property type="entry name" value="S-adenosyl-L-methionine-dependent methyltransferases"/>
    <property type="match status" value="1"/>
</dbReference>
<dbReference type="GO" id="GO:0005634">
    <property type="term" value="C:nucleus"/>
    <property type="evidence" value="ECO:0007669"/>
    <property type="project" value="TreeGrafter"/>
</dbReference>
<feature type="compositionally biased region" description="Gly residues" evidence="6">
    <location>
        <begin position="463"/>
        <end position="473"/>
    </location>
</feature>
<feature type="compositionally biased region" description="Acidic residues" evidence="6">
    <location>
        <begin position="535"/>
        <end position="544"/>
    </location>
</feature>
<evidence type="ECO:0000259" key="7">
    <source>
        <dbReference type="PROSITE" id="PS51471"/>
    </source>
</evidence>
<evidence type="ECO:0000313" key="8">
    <source>
        <dbReference type="EMBL" id="KAG2425074.1"/>
    </source>
</evidence>
<feature type="compositionally biased region" description="Pro residues" evidence="6">
    <location>
        <begin position="50"/>
        <end position="63"/>
    </location>
</feature>
<sequence length="931" mass="93182">MYFIKAPPGLVTRYLWVGGVHGLTTGQLADLFAPWGQPTVVLPDHTPAATPTPPAAADQPPPSLGTAGGTAATAASGEAASEVSAAAALAAAAGEEASGSGAPAPTAAAADAARHNGDGSEPPLRCFHAFLEFPGEEHAAAAAAAVPKGGPWAAAGGRKIVATFADLRRDKRPVPRPVATSTQGMGVPGLELLTEFVSPQQEAALLAAVAAAEAEAAEAAAGAGAASCSGRGGGGGGGGGGGAVGQGTGWEVLAKRRVQHYGYRFDYLTRNVDLAKPLGPLPAWAAQLAARIGELPQVSMRMDQLTVNEYEPGVGLSPHIDTHSAFTGPIISLSLGSAAVMELRRGEAARPLLLPPRSLLIMGGESRYAWQHYIPHRLSDVVEGESLVRGRRLSLTFRQARGFACDCAYPEFCDSQEGVLPPTRISLLRQPQPQPQPQSQQSEEEGVGGVAVAGGPTAASVANGGGGSGGGAQAGAAPSISTSREASGAAANGGAAQGAAAGAGAGTSRGGSGEDQQGSPAGAGGGAGGAGGANGDEEGEEEEESRLAALEAEYVHKVYDAIAPHFSSTRFAIWPRVRAFIESLPPGGLVADVGCGNGKYFGVRPDLAVLGSDISAGLVAVAAARLHAPHCPATPHLSPPRAADALVADALRLPYRAACADGALCIAVLHHLSSPARRVRLLRQLLRVLRPGGRAIVTVWATEQEDPKKTLAKWTRIPTVAADGGAAATASATAATAATAAAAAGAAATDRMSASSSCTSLNDRAATGPATPRVDTGPAEPAGAAVAADAAASDAATAEAGADYFVPWHLPFHRTETARAAKAAKEAAVAAGSSAGGEAAAAAPKVDESKGAVVFQRYYHLFTQQELAALVEEALAAGPADADDTAGGDDAGGQVHAPGLAGAGSGARPCGVLEEVFYDRSNWCAVFRRDA</sequence>
<dbReference type="GO" id="GO:0106335">
    <property type="term" value="F:tRNA (5-carboxymethyluridine(34)-5-O)-methyltransferase activity"/>
    <property type="evidence" value="ECO:0007669"/>
    <property type="project" value="TreeGrafter"/>
</dbReference>
<keyword evidence="3" id="KW-0808">Transferase</keyword>
<evidence type="ECO:0000256" key="6">
    <source>
        <dbReference type="SAM" id="MobiDB-lite"/>
    </source>
</evidence>
<dbReference type="InterPro" id="IPR051422">
    <property type="entry name" value="AlkB_tRNA_MeTrf/Diox"/>
</dbReference>
<keyword evidence="9" id="KW-1185">Reference proteome</keyword>
<dbReference type="Pfam" id="PF13532">
    <property type="entry name" value="2OG-FeII_Oxy_2"/>
    <property type="match status" value="1"/>
</dbReference>
<evidence type="ECO:0000256" key="1">
    <source>
        <dbReference type="ARBA" id="ARBA00007879"/>
    </source>
</evidence>
<feature type="compositionally biased region" description="Low complexity" evidence="6">
    <location>
        <begin position="453"/>
        <end position="462"/>
    </location>
</feature>
<evidence type="ECO:0000313" key="9">
    <source>
        <dbReference type="Proteomes" id="UP000650467"/>
    </source>
</evidence>
<dbReference type="PANTHER" id="PTHR13069">
    <property type="entry name" value="ALKYLATED DNA REPAIR PROTEIN ALKB HOMOLOG 8"/>
    <property type="match status" value="1"/>
</dbReference>
<dbReference type="GO" id="GO:0008757">
    <property type="term" value="F:S-adenosylmethionine-dependent methyltransferase activity"/>
    <property type="evidence" value="ECO:0007669"/>
    <property type="project" value="InterPro"/>
</dbReference>
<keyword evidence="4" id="KW-0862">Zinc</keyword>
<dbReference type="Pfam" id="PF08241">
    <property type="entry name" value="Methyltransf_11"/>
    <property type="match status" value="1"/>
</dbReference>
<feature type="compositionally biased region" description="Gly residues" evidence="6">
    <location>
        <begin position="501"/>
        <end position="513"/>
    </location>
</feature>